<feature type="domain" description="ResB-like" evidence="7">
    <location>
        <begin position="64"/>
        <end position="427"/>
    </location>
</feature>
<keyword evidence="4 6" id="KW-1133">Transmembrane helix</keyword>
<proteinExistence type="predicted"/>
<comment type="caution">
    <text evidence="8">The sequence shown here is derived from an EMBL/GenBank/DDBJ whole genome shotgun (WGS) entry which is preliminary data.</text>
</comment>
<keyword evidence="3" id="KW-0201">Cytochrome c-type biogenesis</keyword>
<feature type="transmembrane region" description="Helical" evidence="6">
    <location>
        <begin position="66"/>
        <end position="84"/>
    </location>
</feature>
<evidence type="ECO:0000256" key="2">
    <source>
        <dbReference type="ARBA" id="ARBA00022692"/>
    </source>
</evidence>
<dbReference type="PANTHER" id="PTHR31566">
    <property type="entry name" value="CYTOCHROME C BIOGENESIS PROTEIN CCS1, CHLOROPLASTIC"/>
    <property type="match status" value="1"/>
</dbReference>
<dbReference type="Pfam" id="PF05140">
    <property type="entry name" value="ResB"/>
    <property type="match status" value="2"/>
</dbReference>
<dbReference type="Proteomes" id="UP001372526">
    <property type="component" value="Unassembled WGS sequence"/>
</dbReference>
<accession>A0ABU8FDH2</accession>
<gene>
    <name evidence="8" type="ORF">WAZ07_05250</name>
</gene>
<reference evidence="8 9" key="1">
    <citation type="submission" date="2024-01" db="EMBL/GenBank/DDBJ databases">
        <title>Seven novel Bacillus-like species.</title>
        <authorList>
            <person name="Liu G."/>
        </authorList>
    </citation>
    <scope>NUCLEOTIDE SEQUENCE [LARGE SCALE GENOMIC DNA]</scope>
    <source>
        <strain evidence="8 9">FJAT-51639</strain>
    </source>
</reference>
<dbReference type="PANTHER" id="PTHR31566:SF0">
    <property type="entry name" value="CYTOCHROME C BIOGENESIS PROTEIN CCS1, CHLOROPLASTIC"/>
    <property type="match status" value="1"/>
</dbReference>
<feature type="transmembrane region" description="Helical" evidence="6">
    <location>
        <begin position="123"/>
        <end position="145"/>
    </location>
</feature>
<evidence type="ECO:0000256" key="3">
    <source>
        <dbReference type="ARBA" id="ARBA00022748"/>
    </source>
</evidence>
<keyword evidence="5 6" id="KW-0472">Membrane</keyword>
<comment type="subcellular location">
    <subcellularLocation>
        <location evidence="1">Membrane</location>
        <topology evidence="1">Multi-pass membrane protein</topology>
    </subcellularLocation>
</comment>
<dbReference type="InterPro" id="IPR023494">
    <property type="entry name" value="Cyt_c_bgen_Ccs1/CcsB/ResB"/>
</dbReference>
<feature type="domain" description="ResB-like" evidence="7">
    <location>
        <begin position="441"/>
        <end position="519"/>
    </location>
</feature>
<evidence type="ECO:0000313" key="9">
    <source>
        <dbReference type="Proteomes" id="UP001372526"/>
    </source>
</evidence>
<evidence type="ECO:0000256" key="1">
    <source>
        <dbReference type="ARBA" id="ARBA00004141"/>
    </source>
</evidence>
<dbReference type="EMBL" id="JBAWSX010000002">
    <property type="protein sequence ID" value="MEI4800740.1"/>
    <property type="molecule type" value="Genomic_DNA"/>
</dbReference>
<evidence type="ECO:0000256" key="4">
    <source>
        <dbReference type="ARBA" id="ARBA00022989"/>
    </source>
</evidence>
<organism evidence="8 9">
    <name type="scientific">Bacillus bruguierae</name>
    <dbReference type="NCBI Taxonomy" id="3127667"/>
    <lineage>
        <taxon>Bacteria</taxon>
        <taxon>Bacillati</taxon>
        <taxon>Bacillota</taxon>
        <taxon>Bacilli</taxon>
        <taxon>Bacillales</taxon>
        <taxon>Bacillaceae</taxon>
        <taxon>Bacillus</taxon>
    </lineage>
</organism>
<evidence type="ECO:0000256" key="6">
    <source>
        <dbReference type="SAM" id="Phobius"/>
    </source>
</evidence>
<dbReference type="RefSeq" id="WP_336471604.1">
    <property type="nucleotide sequence ID" value="NZ_JBAWSX010000002.1"/>
</dbReference>
<sequence>MEQIKCVCGHVNPIGTIFCEACGKPFEDEQDTNLLDMRYEGSARRSLTHTKTVIDKIWSFFSSVKVGIWLIVITLIASGIGTIFPQEMYIPPTITPGEYYEQQYGFLGKLYYQLGFNNLYSSWWYMILIASIGISLVICSLDRVVPLYKALKKQRVTRHPSFLKRQRLYGVAFATTEEIARVNENLKKKKYNIQVEDDNILAEKGRFSRWGPYVNHIGLIIFLFGTMLRFVPGMYVDASLWLREGETKEIPGTDGKYYLKNEKFIKEVYDKSKENEVFNEAIDRVGNKMIAKNYQTNAVLYKVVGKNVAGEQPKLEKVKEYNIRVNEPLKFDDYALYQVDFKEGEFSKMSFSLQKKDGGQKWGPITVDLTNPKETYDLGNGYSLHLLSYFPDFYFDESGKPNTKTKLPNNPAFVFKMFTPETPNGEVSFVGIRQNIEPEGNNLYKMSFAGVEMRNVTALTVRKDLTLWVIALGGFIFMVGVIQGMYWNHRRIWIQRVDNEWWIAGHTNKNWYGLRKEIEKVLEGTNIPQPNDRVNEKKLVKVGREYGRNK</sequence>
<protein>
    <submittedName>
        <fullName evidence="8">Cytochrome c biogenesis protein ResB</fullName>
    </submittedName>
</protein>
<keyword evidence="9" id="KW-1185">Reference proteome</keyword>
<evidence type="ECO:0000259" key="7">
    <source>
        <dbReference type="Pfam" id="PF05140"/>
    </source>
</evidence>
<evidence type="ECO:0000256" key="5">
    <source>
        <dbReference type="ARBA" id="ARBA00023136"/>
    </source>
</evidence>
<evidence type="ECO:0000313" key="8">
    <source>
        <dbReference type="EMBL" id="MEI4800740.1"/>
    </source>
</evidence>
<feature type="transmembrane region" description="Helical" evidence="6">
    <location>
        <begin position="465"/>
        <end position="487"/>
    </location>
</feature>
<dbReference type="InterPro" id="IPR007816">
    <property type="entry name" value="ResB-like_domain"/>
</dbReference>
<feature type="transmembrane region" description="Helical" evidence="6">
    <location>
        <begin position="213"/>
        <end position="231"/>
    </location>
</feature>
<keyword evidence="2 6" id="KW-0812">Transmembrane</keyword>
<name>A0ABU8FDH2_9BACI</name>